<organism evidence="1 2">
    <name type="scientific">Actinocorallia libanotica</name>
    <dbReference type="NCBI Taxonomy" id="46162"/>
    <lineage>
        <taxon>Bacteria</taxon>
        <taxon>Bacillati</taxon>
        <taxon>Actinomycetota</taxon>
        <taxon>Actinomycetes</taxon>
        <taxon>Streptosporangiales</taxon>
        <taxon>Thermomonosporaceae</taxon>
        <taxon>Actinocorallia</taxon>
    </lineage>
</organism>
<keyword evidence="2" id="KW-1185">Reference proteome</keyword>
<evidence type="ECO:0000313" key="1">
    <source>
        <dbReference type="EMBL" id="GAA0938064.1"/>
    </source>
</evidence>
<dbReference type="Proteomes" id="UP001500665">
    <property type="component" value="Unassembled WGS sequence"/>
</dbReference>
<evidence type="ECO:0000313" key="2">
    <source>
        <dbReference type="Proteomes" id="UP001500665"/>
    </source>
</evidence>
<dbReference type="EMBL" id="BAAAHH010000001">
    <property type="protein sequence ID" value="GAA0938064.1"/>
    <property type="molecule type" value="Genomic_DNA"/>
</dbReference>
<name>A0ABP4APT1_9ACTN</name>
<sequence>MTTTITATPQTTAGQVLLEVSTDNAAAAAVTVYRSGADGELQSVRTMRDLPLNDGQAVAADFEAWLEEDNVYLCRVLDAGGGVLEVSDQVTVRLPYRRTWLRDVSHPSMSTPVQIVSLPELNRDISAGVHYVVGRPDPVTIADVRRRATFTLTLITFDRQETDDLRKLLGSAPHLLLQGAPDEGGNLYFLAQSVKEARVGRTAWEAARRWELACTQVAAPVTPLITEGGVGYGDWLGVYEEYSDVLAAYDSYLMWLRDVLPVGGP</sequence>
<proteinExistence type="predicted"/>
<dbReference type="RefSeq" id="WP_344236270.1">
    <property type="nucleotide sequence ID" value="NZ_BAAAHH010000001.1"/>
</dbReference>
<accession>A0ABP4APT1</accession>
<protein>
    <submittedName>
        <fullName evidence="1">Uncharacterized protein</fullName>
    </submittedName>
</protein>
<comment type="caution">
    <text evidence="1">The sequence shown here is derived from an EMBL/GenBank/DDBJ whole genome shotgun (WGS) entry which is preliminary data.</text>
</comment>
<gene>
    <name evidence="1" type="ORF">GCM10009550_05420</name>
</gene>
<reference evidence="2" key="1">
    <citation type="journal article" date="2019" name="Int. J. Syst. Evol. Microbiol.">
        <title>The Global Catalogue of Microorganisms (GCM) 10K type strain sequencing project: providing services to taxonomists for standard genome sequencing and annotation.</title>
        <authorList>
            <consortium name="The Broad Institute Genomics Platform"/>
            <consortium name="The Broad Institute Genome Sequencing Center for Infectious Disease"/>
            <person name="Wu L."/>
            <person name="Ma J."/>
        </authorList>
    </citation>
    <scope>NUCLEOTIDE SEQUENCE [LARGE SCALE GENOMIC DNA]</scope>
    <source>
        <strain evidence="2">JCM 10696</strain>
    </source>
</reference>